<evidence type="ECO:0000313" key="2">
    <source>
        <dbReference type="EMBL" id="QGW28935.1"/>
    </source>
</evidence>
<evidence type="ECO:0008006" key="4">
    <source>
        <dbReference type="Google" id="ProtNLM"/>
    </source>
</evidence>
<keyword evidence="3" id="KW-1185">Reference proteome</keyword>
<reference evidence="2 3" key="1">
    <citation type="submission" date="2019-11" db="EMBL/GenBank/DDBJ databases">
        <authorList>
            <person name="Im W.T."/>
        </authorList>
    </citation>
    <scope>NUCLEOTIDE SEQUENCE [LARGE SCALE GENOMIC DNA]</scope>
    <source>
        <strain evidence="2 3">SB-02</strain>
    </source>
</reference>
<gene>
    <name evidence="2" type="ORF">GLV81_13240</name>
</gene>
<dbReference type="RefSeq" id="WP_157479288.1">
    <property type="nucleotide sequence ID" value="NZ_CP046566.1"/>
</dbReference>
<dbReference type="Proteomes" id="UP000426027">
    <property type="component" value="Chromosome"/>
</dbReference>
<organism evidence="2 3">
    <name type="scientific">Phnomibacter ginsenosidimutans</name>
    <dbReference type="NCBI Taxonomy" id="2676868"/>
    <lineage>
        <taxon>Bacteria</taxon>
        <taxon>Pseudomonadati</taxon>
        <taxon>Bacteroidota</taxon>
        <taxon>Chitinophagia</taxon>
        <taxon>Chitinophagales</taxon>
        <taxon>Chitinophagaceae</taxon>
        <taxon>Phnomibacter</taxon>
    </lineage>
</organism>
<dbReference type="KEGG" id="fls:GLV81_13240"/>
<evidence type="ECO:0000313" key="3">
    <source>
        <dbReference type="Proteomes" id="UP000426027"/>
    </source>
</evidence>
<feature type="chain" id="PRO_5026092303" description="DUF1795 domain-containing protein" evidence="1">
    <location>
        <begin position="32"/>
        <end position="190"/>
    </location>
</feature>
<evidence type="ECO:0000256" key="1">
    <source>
        <dbReference type="SAM" id="SignalP"/>
    </source>
</evidence>
<protein>
    <recommendedName>
        <fullName evidence="4">DUF1795 domain-containing protein</fullName>
    </recommendedName>
</protein>
<sequence>MRCVTSIGNKWYFFLFLSIALTCTHSLEAQAVVAMKKYAISNSGCQVSLPAAPEPSEWQYDVDSNKVYSTQTKLIVGQQECHYAVHILQIRAGAETDDLYDRLAQYLDYIKSQQNIIESAGYTKGNNLLKAKFSSSLSDKWTDHSGQEFSVMGWAKGRTMAVLFVFCQDGIPIQAGANAFLNSFQFPNGF</sequence>
<name>A0A6I6GKG9_9BACT</name>
<proteinExistence type="predicted"/>
<dbReference type="EMBL" id="CP046566">
    <property type="protein sequence ID" value="QGW28935.1"/>
    <property type="molecule type" value="Genomic_DNA"/>
</dbReference>
<accession>A0A6I6GKG9</accession>
<feature type="signal peptide" evidence="1">
    <location>
        <begin position="1"/>
        <end position="31"/>
    </location>
</feature>
<keyword evidence="1" id="KW-0732">Signal</keyword>
<dbReference type="AlphaFoldDB" id="A0A6I6GKG9"/>